<dbReference type="PANTHER" id="PTHR30548">
    <property type="entry name" value="2-HYDROXYGLUTARYL-COA DEHYDRATASE, D-COMPONENT-RELATED"/>
    <property type="match status" value="1"/>
</dbReference>
<dbReference type="KEGG" id="dol:Dole_1686"/>
<gene>
    <name evidence="2" type="ordered locus">Dole_1686</name>
</gene>
<dbReference type="HOGENOM" id="CLU_053697_0_0_7"/>
<evidence type="ECO:0000313" key="2">
    <source>
        <dbReference type="EMBL" id="ABW67490.1"/>
    </source>
</evidence>
<dbReference type="InterPro" id="IPR010327">
    <property type="entry name" value="FldB/FldC_alpha/beta"/>
</dbReference>
<dbReference type="PANTHER" id="PTHR30548:SF1">
    <property type="entry name" value="DEHYDRATASE SUBUNIT MJ0007-RELATED"/>
    <property type="match status" value="1"/>
</dbReference>
<accession>A9A0J0</accession>
<dbReference type="EMBL" id="CP000859">
    <property type="protein sequence ID" value="ABW67490.1"/>
    <property type="molecule type" value="Genomic_DNA"/>
</dbReference>
<dbReference type="Gene3D" id="3.40.50.11900">
    <property type="match status" value="1"/>
</dbReference>
<dbReference type="Gene3D" id="3.40.50.11890">
    <property type="match status" value="1"/>
</dbReference>
<reference evidence="2 3" key="1">
    <citation type="submission" date="2007-10" db="EMBL/GenBank/DDBJ databases">
        <title>Complete sequence of Desulfococcus oleovorans Hxd3.</title>
        <authorList>
            <consortium name="US DOE Joint Genome Institute"/>
            <person name="Copeland A."/>
            <person name="Lucas S."/>
            <person name="Lapidus A."/>
            <person name="Barry K."/>
            <person name="Glavina del Rio T."/>
            <person name="Dalin E."/>
            <person name="Tice H."/>
            <person name="Pitluck S."/>
            <person name="Kiss H."/>
            <person name="Brettin T."/>
            <person name="Bruce D."/>
            <person name="Detter J.C."/>
            <person name="Han C."/>
            <person name="Schmutz J."/>
            <person name="Larimer F."/>
            <person name="Land M."/>
            <person name="Hauser L."/>
            <person name="Kyrpides N."/>
            <person name="Kim E."/>
            <person name="Wawrik B."/>
            <person name="Richardson P."/>
        </authorList>
    </citation>
    <scope>NUCLEOTIDE SEQUENCE [LARGE SCALE GENOMIC DNA]</scope>
    <source>
        <strain evidence="3">DSM 6200 / JCM 39069 / Hxd3</strain>
    </source>
</reference>
<keyword evidence="3" id="KW-1185">Reference proteome</keyword>
<dbReference type="Pfam" id="PF06050">
    <property type="entry name" value="HGD-D"/>
    <property type="match status" value="1"/>
</dbReference>
<name>A9A0J0_DESOH</name>
<sequence length="370" mass="42052">MLNGWALIYLIEQLINIFSKKRHSKNLMETIAYFDASHDMPEEVIAAAGFVPYKILGNVHVSNDPADRYLPAFFCPAARSMLTEALAKTGQWAGIVIAQGCNATNRHHDVWKRHVRTPFLHWFNTPLKDDVPAVRFMKTELWRLVDALYRQFGILVNEAMLADACRESNTIKKKLQVFSGLRMEKDITNREYLEVLVKSMTLPKPEAIKEIDAAIATMKNRGPFPADKIKVLLTGSDVTYPELMEQIDEAGFRVVRDDLSIGERYFATLIPEEENPFEALARYYLSIPKPATKLGLSKRAQYLETALEQSGIRAVISQCLKFCEPYAYDAVLVNNALKEKGCRVLHVEREYTPTPDNQMATRLAAFAEME</sequence>
<dbReference type="Proteomes" id="UP000008561">
    <property type="component" value="Chromosome"/>
</dbReference>
<evidence type="ECO:0000313" key="3">
    <source>
        <dbReference type="Proteomes" id="UP000008561"/>
    </source>
</evidence>
<organism evidence="2 3">
    <name type="scientific">Desulfosudis oleivorans (strain DSM 6200 / JCM 39069 / Hxd3)</name>
    <name type="common">Desulfococcus oleovorans</name>
    <dbReference type="NCBI Taxonomy" id="96561"/>
    <lineage>
        <taxon>Bacteria</taxon>
        <taxon>Pseudomonadati</taxon>
        <taxon>Thermodesulfobacteriota</taxon>
        <taxon>Desulfobacteria</taxon>
        <taxon>Desulfobacterales</taxon>
        <taxon>Desulfosudaceae</taxon>
        <taxon>Desulfosudis</taxon>
    </lineage>
</organism>
<proteinExistence type="inferred from homology"/>
<dbReference type="STRING" id="96561.Dole_1686"/>
<evidence type="ECO:0000256" key="1">
    <source>
        <dbReference type="ARBA" id="ARBA00005806"/>
    </source>
</evidence>
<dbReference type="AlphaFoldDB" id="A9A0J0"/>
<dbReference type="eggNOG" id="COG1775">
    <property type="taxonomic scope" value="Bacteria"/>
</dbReference>
<dbReference type="Gene3D" id="1.20.1270.370">
    <property type="match status" value="1"/>
</dbReference>
<protein>
    <submittedName>
        <fullName evidence="2">2-hydroxyglutaryl-CoA dehydratase D-component</fullName>
    </submittedName>
</protein>
<comment type="similarity">
    <text evidence="1">Belongs to the FldB/FldC dehydratase alpha/beta subunit family.</text>
</comment>